<dbReference type="PANTHER" id="PTHR31111">
    <property type="entry name" value="BNAA05G37150D PROTEIN-RELATED"/>
    <property type="match status" value="1"/>
</dbReference>
<dbReference type="Pfam" id="PF08268">
    <property type="entry name" value="FBA_3"/>
    <property type="match status" value="1"/>
</dbReference>
<dbReference type="Pfam" id="PF00646">
    <property type="entry name" value="F-box"/>
    <property type="match status" value="1"/>
</dbReference>
<dbReference type="CDD" id="cd22157">
    <property type="entry name" value="F-box_AtFBW1-like"/>
    <property type="match status" value="1"/>
</dbReference>
<dbReference type="SMART" id="SM00256">
    <property type="entry name" value="FBOX"/>
    <property type="match status" value="1"/>
</dbReference>
<dbReference type="PROSITE" id="PS50181">
    <property type="entry name" value="FBOX"/>
    <property type="match status" value="1"/>
</dbReference>
<dbReference type="Proteomes" id="UP000554482">
    <property type="component" value="Unassembled WGS sequence"/>
</dbReference>
<dbReference type="Gene3D" id="1.20.1280.50">
    <property type="match status" value="1"/>
</dbReference>
<dbReference type="EMBL" id="JABWDY010039722">
    <property type="protein sequence ID" value="KAF5178702.1"/>
    <property type="molecule type" value="Genomic_DNA"/>
</dbReference>
<dbReference type="SUPFAM" id="SSF81383">
    <property type="entry name" value="F-box domain"/>
    <property type="match status" value="1"/>
</dbReference>
<keyword evidence="3" id="KW-1185">Reference proteome</keyword>
<reference evidence="2 3" key="1">
    <citation type="submission" date="2020-06" db="EMBL/GenBank/DDBJ databases">
        <title>Transcriptomic and genomic resources for Thalictrum thalictroides and T. hernandezii: Facilitating candidate gene discovery in an emerging model plant lineage.</title>
        <authorList>
            <person name="Arias T."/>
            <person name="Riano-Pachon D.M."/>
            <person name="Di Stilio V.S."/>
        </authorList>
    </citation>
    <scope>NUCLEOTIDE SEQUENCE [LARGE SCALE GENOMIC DNA]</scope>
    <source>
        <strain evidence="3">cv. WT478/WT964</strain>
        <tissue evidence="2">Leaves</tissue>
    </source>
</reference>
<evidence type="ECO:0000313" key="2">
    <source>
        <dbReference type="EMBL" id="KAF5178702.1"/>
    </source>
</evidence>
<dbReference type="OrthoDB" id="687122at2759"/>
<protein>
    <submittedName>
        <fullName evidence="2">F-box and associated interaction domains-containing protein</fullName>
    </submittedName>
</protein>
<proteinExistence type="predicted"/>
<name>A0A7J6V2R4_THATH</name>
<feature type="domain" description="F-box" evidence="1">
    <location>
        <begin position="8"/>
        <end position="57"/>
    </location>
</feature>
<sequence length="359" mass="41776">MGEVEYVDHQHHLLPRDLIFSILVRLPVKFLIRLESVCKQWRSFIKDANFISMYIKYQRKHNARILILVHSGYDRKLYSINIKGLGATTCRLHNFFIATTSEISYCNGLLSYYSFSLSLVLVHNPSTAKEWFMLRRSEHVGTPRGFGFGFDSSANEYKVVLFGPSHCQVYTIGTGLWRPTKNRPILNYKDDHIDYYMSPVFVNGALHWLSCKDIISFDLKSEEFGVIPFPNGVSGEEFYWRLCLSQYYLLELREQLCMVCPGNVTDSNAVDLWILKDWNNNVWVKEDSFVLPPNWSSSCTLSTTPEGEIFVAGCKDISFSRYYIHSYNPQSRMTKKIEFVGKDFSYFRVINHVESPFRL</sequence>
<organism evidence="2 3">
    <name type="scientific">Thalictrum thalictroides</name>
    <name type="common">Rue-anemone</name>
    <name type="synonym">Anemone thalictroides</name>
    <dbReference type="NCBI Taxonomy" id="46969"/>
    <lineage>
        <taxon>Eukaryota</taxon>
        <taxon>Viridiplantae</taxon>
        <taxon>Streptophyta</taxon>
        <taxon>Embryophyta</taxon>
        <taxon>Tracheophyta</taxon>
        <taxon>Spermatophyta</taxon>
        <taxon>Magnoliopsida</taxon>
        <taxon>Ranunculales</taxon>
        <taxon>Ranunculaceae</taxon>
        <taxon>Thalictroideae</taxon>
        <taxon>Thalictrum</taxon>
    </lineage>
</organism>
<dbReference type="InterPro" id="IPR017451">
    <property type="entry name" value="F-box-assoc_interact_dom"/>
</dbReference>
<dbReference type="PANTHER" id="PTHR31111:SF136">
    <property type="entry name" value="F-BOX ASSOCIATED DOMAIN-CONTAINING PROTEIN"/>
    <property type="match status" value="1"/>
</dbReference>
<accession>A0A7J6V2R4</accession>
<dbReference type="NCBIfam" id="TIGR01640">
    <property type="entry name" value="F_box_assoc_1"/>
    <property type="match status" value="1"/>
</dbReference>
<gene>
    <name evidence="2" type="ORF">FRX31_031710</name>
</gene>
<dbReference type="InterPro" id="IPR001810">
    <property type="entry name" value="F-box_dom"/>
</dbReference>
<dbReference type="AlphaFoldDB" id="A0A7J6V2R4"/>
<dbReference type="InterPro" id="IPR036047">
    <property type="entry name" value="F-box-like_dom_sf"/>
</dbReference>
<evidence type="ECO:0000313" key="3">
    <source>
        <dbReference type="Proteomes" id="UP000554482"/>
    </source>
</evidence>
<comment type="caution">
    <text evidence="2">The sequence shown here is derived from an EMBL/GenBank/DDBJ whole genome shotgun (WGS) entry which is preliminary data.</text>
</comment>
<evidence type="ECO:0000259" key="1">
    <source>
        <dbReference type="PROSITE" id="PS50181"/>
    </source>
</evidence>
<dbReference type="InterPro" id="IPR013187">
    <property type="entry name" value="F-box-assoc_dom_typ3"/>
</dbReference>